<dbReference type="Ensembl" id="ENSLLET00000038025.1">
    <property type="protein sequence ID" value="ENSLLEP00000036612.1"/>
    <property type="gene ID" value="ENSLLEG00000023204.1"/>
</dbReference>
<dbReference type="PANTHER" id="PTHR31196:SF2">
    <property type="entry name" value="RNA POLYMERASE II NUCLEAR LOCALIZATION PROTEIN SLC7A6OS-RELATED"/>
    <property type="match status" value="1"/>
</dbReference>
<dbReference type="GeneTree" id="ENSGT00390000015672"/>
<evidence type="ECO:0000256" key="2">
    <source>
        <dbReference type="ARBA" id="ARBA00004123"/>
    </source>
</evidence>
<dbReference type="GO" id="GO:0005634">
    <property type="term" value="C:nucleus"/>
    <property type="evidence" value="ECO:0007669"/>
    <property type="project" value="UniProtKB-SubCell"/>
</dbReference>
<comment type="subcellular location">
    <subcellularLocation>
        <location evidence="3">Cytoplasm</location>
    </subcellularLocation>
    <subcellularLocation>
        <location evidence="2">Nucleus</location>
    </subcellularLocation>
</comment>
<evidence type="ECO:0000256" key="3">
    <source>
        <dbReference type="ARBA" id="ARBA00004496"/>
    </source>
</evidence>
<dbReference type="InterPro" id="IPR040218">
    <property type="entry name" value="SLC7A6OS"/>
</dbReference>
<evidence type="ECO:0000256" key="7">
    <source>
        <dbReference type="ARBA" id="ARBA00022490"/>
    </source>
</evidence>
<dbReference type="Pfam" id="PF08574">
    <property type="entry name" value="Iwr1"/>
    <property type="match status" value="1"/>
</dbReference>
<evidence type="ECO:0000256" key="4">
    <source>
        <dbReference type="ARBA" id="ARBA00010218"/>
    </source>
</evidence>
<keyword evidence="8" id="KW-0653">Protein transport</keyword>
<reference evidence="12" key="1">
    <citation type="submission" date="2025-08" db="UniProtKB">
        <authorList>
            <consortium name="Ensembl"/>
        </authorList>
    </citation>
    <scope>IDENTIFICATION</scope>
</reference>
<evidence type="ECO:0000256" key="10">
    <source>
        <dbReference type="SAM" id="MobiDB-lite"/>
    </source>
</evidence>
<evidence type="ECO:0000256" key="5">
    <source>
        <dbReference type="ARBA" id="ARBA00017036"/>
    </source>
</evidence>
<evidence type="ECO:0000256" key="1">
    <source>
        <dbReference type="ARBA" id="ARBA00003202"/>
    </source>
</evidence>
<evidence type="ECO:0000256" key="6">
    <source>
        <dbReference type="ARBA" id="ARBA00022448"/>
    </source>
</evidence>
<keyword evidence="13" id="KW-1185">Reference proteome</keyword>
<dbReference type="PANTHER" id="PTHR31196">
    <property type="entry name" value="RNA POLYMERASE II NUCLEAR LOCALIZATION PROTEIN SLC7A6OS-RELATED"/>
    <property type="match status" value="1"/>
</dbReference>
<accession>A0A8C5WGJ8</accession>
<evidence type="ECO:0000313" key="13">
    <source>
        <dbReference type="Proteomes" id="UP000694569"/>
    </source>
</evidence>
<dbReference type="OrthoDB" id="6255506at2759"/>
<name>A0A8C5WGJ8_9ANUR</name>
<sequence>MQVRAQQPVTGACFTMLSNRRPPSYQHAPRRTATPIMQRDCNCATMVRDVIIPSRQSSVVTMEAAVLRVKRKRGAEPAEALVISCKRLRAEEQAVEPREDVTTAVFRLAATVTSQNEPLQKYISDALSRDRAAQALRPSMGSMERIQQGQRTRKGVERQNSRYRVVSSLRPAIKELEVTSKDSDQPASLDSDGIHTQSNADASGCETGDTVTNSHFQLFDMVQEESETPAEDLKEADPEAILCNAVKMIRERLTVSKQSQGSELRENADEFVYDIYYAESSPTDWIQDILYVQPYTQEQELVPDDLEPEETYEDEDDENDEGNWRNDYPDEDNSDPEERYQGYYEENDGDDAWTSYCNKNHSFLGEEEDDDD</sequence>
<comment type="similarity">
    <text evidence="4">Belongs to the IWR1/SLC7A6OS family.</text>
</comment>
<comment type="function">
    <text evidence="1">Directs RNA polymerase II nuclear import.</text>
</comment>
<protein>
    <recommendedName>
        <fullName evidence="5">Probable RNA polymerase II nuclear localization protein SLC7A6OS</fullName>
    </recommendedName>
</protein>
<keyword evidence="6" id="KW-0813">Transport</keyword>
<proteinExistence type="inferred from homology"/>
<reference evidence="12" key="2">
    <citation type="submission" date="2025-09" db="UniProtKB">
        <authorList>
            <consortium name="Ensembl"/>
        </authorList>
    </citation>
    <scope>IDENTIFICATION</scope>
</reference>
<dbReference type="GO" id="GO:0005737">
    <property type="term" value="C:cytoplasm"/>
    <property type="evidence" value="ECO:0007669"/>
    <property type="project" value="UniProtKB-SubCell"/>
</dbReference>
<evidence type="ECO:0000313" key="12">
    <source>
        <dbReference type="Ensembl" id="ENSLLEP00000036612.1"/>
    </source>
</evidence>
<feature type="compositionally biased region" description="Acidic residues" evidence="10">
    <location>
        <begin position="301"/>
        <end position="321"/>
    </location>
</feature>
<dbReference type="GO" id="GO:0032502">
    <property type="term" value="P:developmental process"/>
    <property type="evidence" value="ECO:0007669"/>
    <property type="project" value="TreeGrafter"/>
</dbReference>
<dbReference type="AlphaFoldDB" id="A0A8C5WGJ8"/>
<feature type="domain" description="Transcription factor Iwr1" evidence="11">
    <location>
        <begin position="269"/>
        <end position="332"/>
    </location>
</feature>
<evidence type="ECO:0000256" key="9">
    <source>
        <dbReference type="ARBA" id="ARBA00023242"/>
    </source>
</evidence>
<feature type="region of interest" description="Disordered" evidence="10">
    <location>
        <begin position="177"/>
        <end position="209"/>
    </location>
</feature>
<evidence type="ECO:0000256" key="8">
    <source>
        <dbReference type="ARBA" id="ARBA00022927"/>
    </source>
</evidence>
<feature type="region of interest" description="Disordered" evidence="10">
    <location>
        <begin position="137"/>
        <end position="162"/>
    </location>
</feature>
<feature type="region of interest" description="Disordered" evidence="10">
    <location>
        <begin position="301"/>
        <end position="354"/>
    </location>
</feature>
<keyword evidence="9" id="KW-0539">Nucleus</keyword>
<dbReference type="GO" id="GO:0015031">
    <property type="term" value="P:protein transport"/>
    <property type="evidence" value="ECO:0007669"/>
    <property type="project" value="UniProtKB-KW"/>
</dbReference>
<organism evidence="12 13">
    <name type="scientific">Leptobrachium leishanense</name>
    <name type="common">Leishan spiny toad</name>
    <dbReference type="NCBI Taxonomy" id="445787"/>
    <lineage>
        <taxon>Eukaryota</taxon>
        <taxon>Metazoa</taxon>
        <taxon>Chordata</taxon>
        <taxon>Craniata</taxon>
        <taxon>Vertebrata</taxon>
        <taxon>Euteleostomi</taxon>
        <taxon>Amphibia</taxon>
        <taxon>Batrachia</taxon>
        <taxon>Anura</taxon>
        <taxon>Pelobatoidea</taxon>
        <taxon>Megophryidae</taxon>
        <taxon>Leptobrachium</taxon>
    </lineage>
</organism>
<keyword evidence="7" id="KW-0963">Cytoplasm</keyword>
<evidence type="ECO:0000259" key="11">
    <source>
        <dbReference type="Pfam" id="PF08574"/>
    </source>
</evidence>
<dbReference type="Proteomes" id="UP000694569">
    <property type="component" value="Unplaced"/>
</dbReference>
<dbReference type="InterPro" id="IPR013883">
    <property type="entry name" value="TF_Iwr1_dom"/>
</dbReference>